<dbReference type="EMBL" id="BARV01039595">
    <property type="protein sequence ID" value="GAI47005.1"/>
    <property type="molecule type" value="Genomic_DNA"/>
</dbReference>
<feature type="non-terminal residue" evidence="1">
    <location>
        <position position="1"/>
    </location>
</feature>
<name>X1Q7J4_9ZZZZ</name>
<accession>X1Q7J4</accession>
<reference evidence="1" key="1">
    <citation type="journal article" date="2014" name="Front. Microbiol.">
        <title>High frequency of phylogenetically diverse reductive dehalogenase-homologous genes in deep subseafloor sedimentary metagenomes.</title>
        <authorList>
            <person name="Kawai M."/>
            <person name="Futagami T."/>
            <person name="Toyoda A."/>
            <person name="Takaki Y."/>
            <person name="Nishi S."/>
            <person name="Hori S."/>
            <person name="Arai W."/>
            <person name="Tsubouchi T."/>
            <person name="Morono Y."/>
            <person name="Uchiyama I."/>
            <person name="Ito T."/>
            <person name="Fujiyama A."/>
            <person name="Inagaki F."/>
            <person name="Takami H."/>
        </authorList>
    </citation>
    <scope>NUCLEOTIDE SEQUENCE</scope>
    <source>
        <strain evidence="1">Expedition CK06-06</strain>
    </source>
</reference>
<comment type="caution">
    <text evidence="1">The sequence shown here is derived from an EMBL/GenBank/DDBJ whole genome shotgun (WGS) entry which is preliminary data.</text>
</comment>
<sequence length="112" mass="12809">TALLNGDFFIFSLINLSGLIRWLKKRGWEATEIIPPANALISYEWDHMPKMRFWKPNSPKVAEVGADLFYLATAEFWMPESIELDLITILEQPPSQGGYTINHPNTGKCAWQ</sequence>
<gene>
    <name evidence="1" type="ORF">S06H3_60644</name>
</gene>
<organism evidence="1">
    <name type="scientific">marine sediment metagenome</name>
    <dbReference type="NCBI Taxonomy" id="412755"/>
    <lineage>
        <taxon>unclassified sequences</taxon>
        <taxon>metagenomes</taxon>
        <taxon>ecological metagenomes</taxon>
    </lineage>
</organism>
<proteinExistence type="predicted"/>
<evidence type="ECO:0000313" key="1">
    <source>
        <dbReference type="EMBL" id="GAI47005.1"/>
    </source>
</evidence>
<protein>
    <submittedName>
        <fullName evidence="1">Uncharacterized protein</fullName>
    </submittedName>
</protein>
<dbReference type="AlphaFoldDB" id="X1Q7J4"/>